<gene>
    <name evidence="1" type="ORF">KI387_036096</name>
</gene>
<evidence type="ECO:0000313" key="1">
    <source>
        <dbReference type="EMBL" id="KAH9308185.1"/>
    </source>
</evidence>
<feature type="non-terminal residue" evidence="1">
    <location>
        <position position="64"/>
    </location>
</feature>
<proteinExistence type="predicted"/>
<dbReference type="Proteomes" id="UP000824469">
    <property type="component" value="Unassembled WGS sequence"/>
</dbReference>
<keyword evidence="2" id="KW-1185">Reference proteome</keyword>
<dbReference type="InterPro" id="IPR021109">
    <property type="entry name" value="Peptidase_aspartic_dom_sf"/>
</dbReference>
<dbReference type="Pfam" id="PF13650">
    <property type="entry name" value="Asp_protease_2"/>
    <property type="match status" value="1"/>
</dbReference>
<organism evidence="1 2">
    <name type="scientific">Taxus chinensis</name>
    <name type="common">Chinese yew</name>
    <name type="synonym">Taxus wallichiana var. chinensis</name>
    <dbReference type="NCBI Taxonomy" id="29808"/>
    <lineage>
        <taxon>Eukaryota</taxon>
        <taxon>Viridiplantae</taxon>
        <taxon>Streptophyta</taxon>
        <taxon>Embryophyta</taxon>
        <taxon>Tracheophyta</taxon>
        <taxon>Spermatophyta</taxon>
        <taxon>Pinopsida</taxon>
        <taxon>Pinidae</taxon>
        <taxon>Conifers II</taxon>
        <taxon>Cupressales</taxon>
        <taxon>Taxaceae</taxon>
        <taxon>Taxus</taxon>
    </lineage>
</organism>
<dbReference type="Gene3D" id="2.40.70.10">
    <property type="entry name" value="Acid Proteases"/>
    <property type="match status" value="1"/>
</dbReference>
<protein>
    <submittedName>
        <fullName evidence="1">Uncharacterized protein</fullName>
    </submittedName>
</protein>
<comment type="caution">
    <text evidence="1">The sequence shown here is derived from an EMBL/GenBank/DDBJ whole genome shotgun (WGS) entry which is preliminary data.</text>
</comment>
<evidence type="ECO:0000313" key="2">
    <source>
        <dbReference type="Proteomes" id="UP000824469"/>
    </source>
</evidence>
<reference evidence="1 2" key="1">
    <citation type="journal article" date="2021" name="Nat. Plants">
        <title>The Taxus genome provides insights into paclitaxel biosynthesis.</title>
        <authorList>
            <person name="Xiong X."/>
            <person name="Gou J."/>
            <person name="Liao Q."/>
            <person name="Li Y."/>
            <person name="Zhou Q."/>
            <person name="Bi G."/>
            <person name="Li C."/>
            <person name="Du R."/>
            <person name="Wang X."/>
            <person name="Sun T."/>
            <person name="Guo L."/>
            <person name="Liang H."/>
            <person name="Lu P."/>
            <person name="Wu Y."/>
            <person name="Zhang Z."/>
            <person name="Ro D.K."/>
            <person name="Shang Y."/>
            <person name="Huang S."/>
            <person name="Yan J."/>
        </authorList>
    </citation>
    <scope>NUCLEOTIDE SEQUENCE [LARGE SCALE GENOMIC DNA]</scope>
    <source>
        <strain evidence="1">Ta-2019</strain>
    </source>
</reference>
<dbReference type="PANTHER" id="PTHR33067">
    <property type="entry name" value="RNA-DIRECTED DNA POLYMERASE-RELATED"/>
    <property type="match status" value="1"/>
</dbReference>
<sequence>SPLVNVTINGTVIKNTLIDLGAAINVMTNQIMDDLKLKGLRPTTTVLQLVDRSTVNPEGVLEDV</sequence>
<name>A0AA38FQ88_TAXCH</name>
<feature type="non-terminal residue" evidence="1">
    <location>
        <position position="1"/>
    </location>
</feature>
<dbReference type="AlphaFoldDB" id="A0AA38FQ88"/>
<dbReference type="EMBL" id="JAHRHJ020000007">
    <property type="protein sequence ID" value="KAH9308185.1"/>
    <property type="molecule type" value="Genomic_DNA"/>
</dbReference>
<dbReference type="OMA" id="INVMTNQ"/>
<accession>A0AA38FQ88</accession>